<protein>
    <submittedName>
        <fullName evidence="2">Uncharacterized protein</fullName>
    </submittedName>
</protein>
<reference evidence="2" key="1">
    <citation type="journal article" date="2021" name="IMA Fungus">
        <title>Genomic characterization of three marine fungi, including Emericellopsis atlantica sp. nov. with signatures of a generalist lifestyle and marine biomass degradation.</title>
        <authorList>
            <person name="Hagestad O.C."/>
            <person name="Hou L."/>
            <person name="Andersen J.H."/>
            <person name="Hansen E.H."/>
            <person name="Altermark B."/>
            <person name="Li C."/>
            <person name="Kuhnert E."/>
            <person name="Cox R.J."/>
            <person name="Crous P.W."/>
            <person name="Spatafora J.W."/>
            <person name="Lail K."/>
            <person name="Amirebrahimi M."/>
            <person name="Lipzen A."/>
            <person name="Pangilinan J."/>
            <person name="Andreopoulos W."/>
            <person name="Hayes R.D."/>
            <person name="Ng V."/>
            <person name="Grigoriev I.V."/>
            <person name="Jackson S.A."/>
            <person name="Sutton T.D.S."/>
            <person name="Dobson A.D.W."/>
            <person name="Rama T."/>
        </authorList>
    </citation>
    <scope>NUCLEOTIDE SEQUENCE</scope>
    <source>
        <strain evidence="2">TRa3180A</strain>
    </source>
</reference>
<gene>
    <name evidence="2" type="ORF">BJ878DRAFT_543656</name>
</gene>
<organism evidence="2 3">
    <name type="scientific">Calycina marina</name>
    <dbReference type="NCBI Taxonomy" id="1763456"/>
    <lineage>
        <taxon>Eukaryota</taxon>
        <taxon>Fungi</taxon>
        <taxon>Dikarya</taxon>
        <taxon>Ascomycota</taxon>
        <taxon>Pezizomycotina</taxon>
        <taxon>Leotiomycetes</taxon>
        <taxon>Helotiales</taxon>
        <taxon>Pezizellaceae</taxon>
        <taxon>Calycina</taxon>
    </lineage>
</organism>
<sequence length="210" mass="22956">MLSLTQFSILNESFVSSGQKQQPQNVQAPQSSSPAGAGLDDNPQEATRPSQTGRQSITDETVENGEQAGHRPAKKLADNRRYSRKAVLLAICHLPSAFNPYRTTPHETGNYGGVGTESEKRLARPSYWGMVNKIVAAAVSRIKLKKAGNHRLVDLHYPGIVCDNGDQFGGEVFQSAKKIAMPKPDEEKGTNKMRANSKTQQQRNAKALNL</sequence>
<name>A0A9P7YZY0_9HELO</name>
<dbReference type="EMBL" id="MU254009">
    <property type="protein sequence ID" value="KAG9243064.1"/>
    <property type="molecule type" value="Genomic_DNA"/>
</dbReference>
<accession>A0A9P7YZY0</accession>
<evidence type="ECO:0000313" key="2">
    <source>
        <dbReference type="EMBL" id="KAG9243064.1"/>
    </source>
</evidence>
<proteinExistence type="predicted"/>
<feature type="region of interest" description="Disordered" evidence="1">
    <location>
        <begin position="179"/>
        <end position="210"/>
    </location>
</feature>
<feature type="compositionally biased region" description="Polar residues" evidence="1">
    <location>
        <begin position="44"/>
        <end position="59"/>
    </location>
</feature>
<evidence type="ECO:0000313" key="3">
    <source>
        <dbReference type="Proteomes" id="UP000887226"/>
    </source>
</evidence>
<feature type="region of interest" description="Disordered" evidence="1">
    <location>
        <begin position="15"/>
        <end position="79"/>
    </location>
</feature>
<feature type="compositionally biased region" description="Polar residues" evidence="1">
    <location>
        <begin position="193"/>
        <end position="204"/>
    </location>
</feature>
<dbReference type="AlphaFoldDB" id="A0A9P7YZY0"/>
<evidence type="ECO:0000256" key="1">
    <source>
        <dbReference type="SAM" id="MobiDB-lite"/>
    </source>
</evidence>
<comment type="caution">
    <text evidence="2">The sequence shown here is derived from an EMBL/GenBank/DDBJ whole genome shotgun (WGS) entry which is preliminary data.</text>
</comment>
<feature type="compositionally biased region" description="Low complexity" evidence="1">
    <location>
        <begin position="19"/>
        <end position="34"/>
    </location>
</feature>
<dbReference type="Proteomes" id="UP000887226">
    <property type="component" value="Unassembled WGS sequence"/>
</dbReference>
<keyword evidence="3" id="KW-1185">Reference proteome</keyword>